<dbReference type="PANTHER" id="PTHR45930:SF4">
    <property type="entry name" value="ADHESION G PROTEIN-COUPLED RECEPTOR A3"/>
    <property type="match status" value="1"/>
</dbReference>
<dbReference type="GeneID" id="109583978"/>
<feature type="domain" description="Ig-like" evidence="6">
    <location>
        <begin position="341"/>
        <end position="467"/>
    </location>
</feature>
<proteinExistence type="inferred from homology"/>
<evidence type="ECO:0000256" key="1">
    <source>
        <dbReference type="ARBA" id="ARBA00007343"/>
    </source>
</evidence>
<dbReference type="Pfam" id="PF02793">
    <property type="entry name" value="HRM"/>
    <property type="match status" value="1"/>
</dbReference>
<evidence type="ECO:0000256" key="4">
    <source>
        <dbReference type="SAM" id="SignalP"/>
    </source>
</evidence>
<organism evidence="7 8">
    <name type="scientific">Amphimedon queenslandica</name>
    <name type="common">Sponge</name>
    <dbReference type="NCBI Taxonomy" id="400682"/>
    <lineage>
        <taxon>Eukaryota</taxon>
        <taxon>Metazoa</taxon>
        <taxon>Porifera</taxon>
        <taxon>Demospongiae</taxon>
        <taxon>Heteroscleromorpha</taxon>
        <taxon>Haplosclerida</taxon>
        <taxon>Niphatidae</taxon>
        <taxon>Amphimedon</taxon>
    </lineage>
</organism>
<dbReference type="InterPro" id="IPR001879">
    <property type="entry name" value="GPCR_2_extracellular_dom"/>
</dbReference>
<dbReference type="InterPro" id="IPR007110">
    <property type="entry name" value="Ig-like_dom"/>
</dbReference>
<dbReference type="PROSITE" id="PS50227">
    <property type="entry name" value="G_PROTEIN_RECEP_F2_3"/>
    <property type="match status" value="1"/>
</dbReference>
<evidence type="ECO:0000256" key="3">
    <source>
        <dbReference type="SAM" id="Phobius"/>
    </source>
</evidence>
<keyword evidence="3" id="KW-0472">Membrane</keyword>
<evidence type="ECO:0000256" key="2">
    <source>
        <dbReference type="ARBA" id="ARBA00023170"/>
    </source>
</evidence>
<dbReference type="Gene3D" id="1.20.1070.10">
    <property type="entry name" value="Rhodopsin 7-helix transmembrane proteins"/>
    <property type="match status" value="1"/>
</dbReference>
<dbReference type="InterPro" id="IPR036445">
    <property type="entry name" value="GPCR_2_extracell_dom_sf"/>
</dbReference>
<feature type="chain" id="PRO_5042901239" description="Sushi domain-containing protein" evidence="4">
    <location>
        <begin position="25"/>
        <end position="1183"/>
    </location>
</feature>
<dbReference type="Proteomes" id="UP000007879">
    <property type="component" value="Unassembled WGS sequence"/>
</dbReference>
<dbReference type="GO" id="GO:0005886">
    <property type="term" value="C:plasma membrane"/>
    <property type="evidence" value="ECO:0007669"/>
    <property type="project" value="TreeGrafter"/>
</dbReference>
<keyword evidence="2" id="KW-0675">Receptor</keyword>
<feature type="signal peptide" evidence="4">
    <location>
        <begin position="1"/>
        <end position="24"/>
    </location>
</feature>
<dbReference type="RefSeq" id="XP_019855085.1">
    <property type="nucleotide sequence ID" value="XM_019999526.1"/>
</dbReference>
<keyword evidence="3" id="KW-1133">Transmembrane helix</keyword>
<dbReference type="KEGG" id="aqu:109583978"/>
<keyword evidence="4" id="KW-0732">Signal</keyword>
<dbReference type="EnsemblMetazoa" id="XM_019999526.1">
    <property type="protein sequence ID" value="XP_019855085.1"/>
    <property type="gene ID" value="LOC109583978"/>
</dbReference>
<evidence type="ECO:0008006" key="9">
    <source>
        <dbReference type="Google" id="ProtNLM"/>
    </source>
</evidence>
<evidence type="ECO:0000313" key="7">
    <source>
        <dbReference type="EnsemblMetazoa" id="XP_019855085.1"/>
    </source>
</evidence>
<protein>
    <recommendedName>
        <fullName evidence="9">Sushi domain-containing protein</fullName>
    </recommendedName>
</protein>
<dbReference type="SUPFAM" id="SSF111418">
    <property type="entry name" value="Hormone receptor domain"/>
    <property type="match status" value="1"/>
</dbReference>
<dbReference type="Gene3D" id="4.10.1240.10">
    <property type="entry name" value="GPCR, family 2, extracellular hormone receptor domain"/>
    <property type="match status" value="1"/>
</dbReference>
<keyword evidence="3" id="KW-0812">Transmembrane</keyword>
<evidence type="ECO:0000313" key="8">
    <source>
        <dbReference type="Proteomes" id="UP000007879"/>
    </source>
</evidence>
<evidence type="ECO:0000259" key="6">
    <source>
        <dbReference type="PROSITE" id="PS50835"/>
    </source>
</evidence>
<dbReference type="InterPro" id="IPR051963">
    <property type="entry name" value="Adhesion_GPCR_A"/>
</dbReference>
<keyword evidence="8" id="KW-1185">Reference proteome</keyword>
<evidence type="ECO:0000259" key="5">
    <source>
        <dbReference type="PROSITE" id="PS50227"/>
    </source>
</evidence>
<name>A0AAN0JDH9_AMPQE</name>
<dbReference type="PANTHER" id="PTHR45930">
    <property type="entry name" value="G-PROTEIN COUPLED RECEPTOR 124-LIKE PROTEIN"/>
    <property type="match status" value="1"/>
</dbReference>
<accession>A0AAN0JDH9</accession>
<feature type="domain" description="G-protein coupled receptors family 2 profile 1" evidence="5">
    <location>
        <begin position="945"/>
        <end position="1024"/>
    </location>
</feature>
<dbReference type="SMART" id="SM00008">
    <property type="entry name" value="HormR"/>
    <property type="match status" value="3"/>
</dbReference>
<dbReference type="GO" id="GO:0007166">
    <property type="term" value="P:cell surface receptor signaling pathway"/>
    <property type="evidence" value="ECO:0007669"/>
    <property type="project" value="TreeGrafter"/>
</dbReference>
<reference evidence="7" key="2">
    <citation type="submission" date="2024-06" db="UniProtKB">
        <authorList>
            <consortium name="EnsemblMetazoa"/>
        </authorList>
    </citation>
    <scope>IDENTIFICATION</scope>
</reference>
<sequence>MALLLARIASAIALLLCFICDVGSQNIILDQDQNPVTNSYSINQGYPLSLLCTNINGDTVTWNFLNNEVQSLATLIASSFIPLNDGMRSLIEQIDAFRSLYRVDMGSISALTSYTNNENENETILPNSDIAGPYSCVSDSINGSMTNVIINVRNPSGSFSQFFIRSTSNLFNVSNVNNQEYQLAVLEANIFTRAVINGLNVSADPIRNISCYFVPLTASEASDEKLHRFECNLKEYPSSDSFRESVAPAITSLLSELGFQDTQTSDSGFCDHNQTTSSFGNHIWSESVGGSTSVQPCNGSNDTRAVIRMCQTNGDGWRDPDYSQCAEGGIGVTGTLVIVVPDSGAIENSAYTINEGYRFALLCATSNSREEPVWIGPNGNQIPDVAVFANSSFIIINGRRELNQGVSVLDFMRLFSFRTSEENSQGVFLTSYFNGLSSDSDFLLPDSNIGGTYMCMSGNQSQSVSVSLRRPTGMFSRFFFRFTGSISSTINVNDRDYQLAFIEANLLPVVVDGLNFSTDPIRTIACQFVPLSQFSSNGQDRFECDVREYPPNSSFVGDVGNRLSSVISNTIFHDIQLSNTGFCNFEETSTFPYGFFTWPETVVGSVARLQCSETTFATRACNNGATWGDPDFSQCNSGGGSRGSFSIFDLNRVSVRESYTINQGYIFGLRCGIFGGSVPKVDTFKWFDSNGNEVQNLTKFIDSSFRSTNEGTRLLNQGLSIADFKGLYSHRFINDFEFFDVAYLVSYVDFDREGELILPGTSISGTYTCRSSSGNYSQTISVNTRNPSGSFSQFFFRFTALFTNISVTDVEDKDYELAVIEANIFFEAVVRGFNSTIDPIRTMSCHFVPLRMEENGTGDRVECDVREYPPNSSFVEIVWQNISTFISDRTENNEIHSIVMSVTGFCNQSQTESLEFGAHTWPESVGTTILTMPCGNYPLMNVTRMCQTNGVGWGNPDYSQCETRTCENETIVTNRGTFQWPVTPVGSLADLPCPHGPIGARAIRQCRRNGVWDTHDISNCADPRITAEFTNIADFLFAFFNAFQGFFIFIFFVVLSSDARAAWKSLLCPCFKKDQQETSKYNLSSSKKAKASGTLSSSSYGMKSNTLNTESVMNKLAEDNNYATLPSLLEENEEELSQDLDLIALKGARVTRHSTRKRTRHVEKVELDFFDDDDDNDDDEKQF</sequence>
<comment type="similarity">
    <text evidence="1">Belongs to the G-protein coupled receptor 2 family. Adhesion G-protein coupled receptor (ADGR) subfamily.</text>
</comment>
<reference evidence="8" key="1">
    <citation type="journal article" date="2010" name="Nature">
        <title>The Amphimedon queenslandica genome and the evolution of animal complexity.</title>
        <authorList>
            <person name="Srivastava M."/>
            <person name="Simakov O."/>
            <person name="Chapman J."/>
            <person name="Fahey B."/>
            <person name="Gauthier M.E."/>
            <person name="Mitros T."/>
            <person name="Richards G.S."/>
            <person name="Conaco C."/>
            <person name="Dacre M."/>
            <person name="Hellsten U."/>
            <person name="Larroux C."/>
            <person name="Putnam N.H."/>
            <person name="Stanke M."/>
            <person name="Adamska M."/>
            <person name="Darling A."/>
            <person name="Degnan S.M."/>
            <person name="Oakley T.H."/>
            <person name="Plachetzki D.C."/>
            <person name="Zhai Y."/>
            <person name="Adamski M."/>
            <person name="Calcino A."/>
            <person name="Cummins S.F."/>
            <person name="Goodstein D.M."/>
            <person name="Harris C."/>
            <person name="Jackson D.J."/>
            <person name="Leys S.P."/>
            <person name="Shu S."/>
            <person name="Woodcroft B.J."/>
            <person name="Vervoort M."/>
            <person name="Kosik K.S."/>
            <person name="Manning G."/>
            <person name="Degnan B.M."/>
            <person name="Rokhsar D.S."/>
        </authorList>
    </citation>
    <scope>NUCLEOTIDE SEQUENCE [LARGE SCALE GENOMIC DNA]</scope>
</reference>
<feature type="domain" description="Ig-like" evidence="6">
    <location>
        <begin position="630"/>
        <end position="781"/>
    </location>
</feature>
<feature type="transmembrane region" description="Helical" evidence="3">
    <location>
        <begin position="1035"/>
        <end position="1055"/>
    </location>
</feature>
<dbReference type="PROSITE" id="PS50835">
    <property type="entry name" value="IG_LIKE"/>
    <property type="match status" value="2"/>
</dbReference>
<dbReference type="AlphaFoldDB" id="A0AAN0JDH9"/>
<dbReference type="GO" id="GO:0004930">
    <property type="term" value="F:G protein-coupled receptor activity"/>
    <property type="evidence" value="ECO:0007669"/>
    <property type="project" value="InterPro"/>
</dbReference>